<name>A0A9N8F1T9_9STRA</name>
<accession>A0A9N8F1T9</accession>
<keyword evidence="2" id="KW-1185">Reference proteome</keyword>
<evidence type="ECO:0000313" key="1">
    <source>
        <dbReference type="EMBL" id="CAB9531107.1"/>
    </source>
</evidence>
<protein>
    <submittedName>
        <fullName evidence="1">Uncharacterized protein</fullName>
    </submittedName>
</protein>
<proteinExistence type="predicted"/>
<gene>
    <name evidence="1" type="ORF">SEMRO_3246_G345820.1</name>
</gene>
<evidence type="ECO:0000313" key="2">
    <source>
        <dbReference type="Proteomes" id="UP001153069"/>
    </source>
</evidence>
<dbReference type="EMBL" id="CAICTM010003244">
    <property type="protein sequence ID" value="CAB9531107.1"/>
    <property type="molecule type" value="Genomic_DNA"/>
</dbReference>
<dbReference type="Proteomes" id="UP001153069">
    <property type="component" value="Unassembled WGS sequence"/>
</dbReference>
<dbReference type="AlphaFoldDB" id="A0A9N8F1T9"/>
<sequence length="245" mass="26354">MSQDDDNKSKLLKNFIRKNSVGDMPVCVVTELQEGGGARAALELVESLGLRLKWVAVTETPCALLNSGLNFFYVGGAPTFDIPDLDHDMAPDGNIQLGDGPQGFMNHSMLFVEVGDSQLLGSCGDPNTLLGKTAQWLSCGVATNICVLIAKLYGKADNDSGGMTIALINKDGVQWIRSWGDTLEDDTAGIFLAFSTDFWVAQQGRKTPPETPEVSAAGFRCHISLTNHFPVLGQENLPHFVGLPQ</sequence>
<comment type="caution">
    <text evidence="1">The sequence shown here is derived from an EMBL/GenBank/DDBJ whole genome shotgun (WGS) entry which is preliminary data.</text>
</comment>
<reference evidence="1" key="1">
    <citation type="submission" date="2020-06" db="EMBL/GenBank/DDBJ databases">
        <authorList>
            <consortium name="Plant Systems Biology data submission"/>
        </authorList>
    </citation>
    <scope>NUCLEOTIDE SEQUENCE</scope>
    <source>
        <strain evidence="1">D6</strain>
    </source>
</reference>
<organism evidence="1 2">
    <name type="scientific">Seminavis robusta</name>
    <dbReference type="NCBI Taxonomy" id="568900"/>
    <lineage>
        <taxon>Eukaryota</taxon>
        <taxon>Sar</taxon>
        <taxon>Stramenopiles</taxon>
        <taxon>Ochrophyta</taxon>
        <taxon>Bacillariophyta</taxon>
        <taxon>Bacillariophyceae</taxon>
        <taxon>Bacillariophycidae</taxon>
        <taxon>Naviculales</taxon>
        <taxon>Naviculaceae</taxon>
        <taxon>Seminavis</taxon>
    </lineage>
</organism>